<dbReference type="PANTHER" id="PTHR21047">
    <property type="entry name" value="DTDP-6-DEOXY-D-GLUCOSE-3,5 EPIMERASE"/>
    <property type="match status" value="1"/>
</dbReference>
<proteinExistence type="inferred from homology"/>
<dbReference type="InterPro" id="IPR011051">
    <property type="entry name" value="RmlC_Cupin_sf"/>
</dbReference>
<dbReference type="GO" id="GO:0008830">
    <property type="term" value="F:dTDP-4-dehydrorhamnose 3,5-epimerase activity"/>
    <property type="evidence" value="ECO:0007669"/>
    <property type="project" value="UniProtKB-UniRule"/>
</dbReference>
<evidence type="ECO:0000256" key="7">
    <source>
        <dbReference type="RuleBase" id="RU364069"/>
    </source>
</evidence>
<dbReference type="GO" id="GO:0005829">
    <property type="term" value="C:cytosol"/>
    <property type="evidence" value="ECO:0007669"/>
    <property type="project" value="TreeGrafter"/>
</dbReference>
<comment type="subunit">
    <text evidence="7">Homodimer.</text>
</comment>
<feature type="site" description="Participates in a stacking interaction with the thymidine ring of dTDP-4-oxo-6-deoxyglucose" evidence="6">
    <location>
        <position position="158"/>
    </location>
</feature>
<dbReference type="Proteomes" id="UP000032670">
    <property type="component" value="Unassembled WGS sequence"/>
</dbReference>
<keyword evidence="7" id="KW-0413">Isomerase</keyword>
<dbReference type="PANTHER" id="PTHR21047:SF2">
    <property type="entry name" value="THYMIDINE DIPHOSPHO-4-KETO-RHAMNOSE 3,5-EPIMERASE"/>
    <property type="match status" value="1"/>
</dbReference>
<protein>
    <recommendedName>
        <fullName evidence="4 7">dTDP-4-dehydrorhamnose 3,5-epimerase</fullName>
        <ecNumber evidence="3 7">5.1.3.13</ecNumber>
    </recommendedName>
    <alternativeName>
        <fullName evidence="7">Thymidine diphospho-4-keto-rhamnose 3,5-epimerase</fullName>
    </alternativeName>
</protein>
<gene>
    <name evidence="9" type="ORF">Abor_013_006</name>
    <name evidence="8" type="ORF">AcetOrient_orf02832</name>
</gene>
<evidence type="ECO:0000313" key="11">
    <source>
        <dbReference type="Proteomes" id="UP000270034"/>
    </source>
</evidence>
<dbReference type="NCBIfam" id="TIGR01221">
    <property type="entry name" value="rmlC"/>
    <property type="match status" value="1"/>
</dbReference>
<dbReference type="EC" id="5.1.3.13" evidence="3 7"/>
<evidence type="ECO:0000256" key="1">
    <source>
        <dbReference type="ARBA" id="ARBA00001298"/>
    </source>
</evidence>
<evidence type="ECO:0000313" key="9">
    <source>
        <dbReference type="EMBL" id="GAN65696.1"/>
    </source>
</evidence>
<dbReference type="Gene3D" id="2.60.120.10">
    <property type="entry name" value="Jelly Rolls"/>
    <property type="match status" value="1"/>
</dbReference>
<comment type="pathway">
    <text evidence="7">Carbohydrate biosynthesis; dTDP-L-rhamnose biosynthesis.</text>
</comment>
<name>A0A2Z5ZHK7_9PROT</name>
<comment type="catalytic activity">
    <reaction evidence="1 7">
        <text>dTDP-4-dehydro-6-deoxy-alpha-D-glucose = dTDP-4-dehydro-beta-L-rhamnose</text>
        <dbReference type="Rhea" id="RHEA:16969"/>
        <dbReference type="ChEBI" id="CHEBI:57649"/>
        <dbReference type="ChEBI" id="CHEBI:62830"/>
        <dbReference type="EC" id="5.1.3.13"/>
    </reaction>
</comment>
<comment type="function">
    <text evidence="2 7">Catalyzes the epimerization of the C3' and C5'positions of dTDP-6-deoxy-D-xylo-4-hexulose, forming dTDP-6-deoxy-L-lyxo-4-hexulose.</text>
</comment>
<dbReference type="AlphaFoldDB" id="A0A2Z5ZHK7"/>
<feature type="active site" description="Proton acceptor" evidence="5">
    <location>
        <position position="82"/>
    </location>
</feature>
<dbReference type="EMBL" id="AP018515">
    <property type="protein sequence ID" value="BBC80234.1"/>
    <property type="molecule type" value="Genomic_DNA"/>
</dbReference>
<dbReference type="Pfam" id="PF00908">
    <property type="entry name" value="dTDP_sugar_isom"/>
    <property type="match status" value="1"/>
</dbReference>
<dbReference type="GO" id="GO:0000271">
    <property type="term" value="P:polysaccharide biosynthetic process"/>
    <property type="evidence" value="ECO:0007669"/>
    <property type="project" value="TreeGrafter"/>
</dbReference>
<keyword evidence="10" id="KW-1185">Reference proteome</keyword>
<dbReference type="SUPFAM" id="SSF51182">
    <property type="entry name" value="RmlC-like cupins"/>
    <property type="match status" value="1"/>
</dbReference>
<dbReference type="KEGG" id="aot:AcetOri_orf02832"/>
<sequence>MFNSNTTSLVAPSIIQEFFTMKVQRLAVPEVILVTPPRFEDSRGFFSETYNAERMHDAGITLPFVQDNQSLSRQKGVVRGLHCQLAPYAQGKLIRCTKGAIWDVAVDARTGSPTYGKWVAAELSEDNWSQLWIPPGFLHGFCTLTDNAEVQYKCTALYNKASERAVIWNSKDLNIAWPIKEEAAILSEKDLIAGEFSDAKGWFHV</sequence>
<dbReference type="EMBL" id="BAMX01000013">
    <property type="protein sequence ID" value="GAN65696.1"/>
    <property type="molecule type" value="Genomic_DNA"/>
</dbReference>
<evidence type="ECO:0000256" key="4">
    <source>
        <dbReference type="ARBA" id="ARBA00019595"/>
    </source>
</evidence>
<dbReference type="STRING" id="1231341.Abor_013_006"/>
<evidence type="ECO:0000256" key="6">
    <source>
        <dbReference type="PIRSR" id="PIRSR600888-3"/>
    </source>
</evidence>
<feature type="active site" description="Proton donor" evidence="5">
    <location>
        <position position="152"/>
    </location>
</feature>
<comment type="similarity">
    <text evidence="7">Belongs to the dTDP-4-dehydrorhamnose 3,5-epimerase family.</text>
</comment>
<dbReference type="Proteomes" id="UP000270034">
    <property type="component" value="Chromosome"/>
</dbReference>
<dbReference type="GO" id="GO:0019305">
    <property type="term" value="P:dTDP-rhamnose biosynthetic process"/>
    <property type="evidence" value="ECO:0007669"/>
    <property type="project" value="UniProtKB-UniRule"/>
</dbReference>
<evidence type="ECO:0000313" key="10">
    <source>
        <dbReference type="Proteomes" id="UP000032670"/>
    </source>
</evidence>
<evidence type="ECO:0000256" key="5">
    <source>
        <dbReference type="PIRSR" id="PIRSR600888-1"/>
    </source>
</evidence>
<dbReference type="InterPro" id="IPR000888">
    <property type="entry name" value="RmlC-like"/>
</dbReference>
<dbReference type="UniPathway" id="UPA00124"/>
<evidence type="ECO:0000256" key="3">
    <source>
        <dbReference type="ARBA" id="ARBA00012098"/>
    </source>
</evidence>
<accession>A0A0D6NJW9</accession>
<dbReference type="CDD" id="cd00438">
    <property type="entry name" value="cupin_RmlC"/>
    <property type="match status" value="1"/>
</dbReference>
<reference evidence="9 10" key="1">
    <citation type="submission" date="2012-11" db="EMBL/GenBank/DDBJ databases">
        <title>Whole genome sequence of Acetobacter orientalis 21F-2.</title>
        <authorList>
            <person name="Azuma Y."/>
            <person name="Higashiura N."/>
            <person name="Hirakawa H."/>
            <person name="Matsushita K."/>
        </authorList>
    </citation>
    <scope>NUCLEOTIDE SEQUENCE [LARGE SCALE GENOMIC DNA]</scope>
    <source>
        <strain evidence="9 10">21F-2</strain>
    </source>
</reference>
<organism evidence="8 11">
    <name type="scientific">Acetobacter orientalis</name>
    <dbReference type="NCBI Taxonomy" id="146474"/>
    <lineage>
        <taxon>Bacteria</taxon>
        <taxon>Pseudomonadati</taxon>
        <taxon>Pseudomonadota</taxon>
        <taxon>Alphaproteobacteria</taxon>
        <taxon>Acetobacterales</taxon>
        <taxon>Acetobacteraceae</taxon>
        <taxon>Acetobacter</taxon>
    </lineage>
</organism>
<evidence type="ECO:0000313" key="8">
    <source>
        <dbReference type="EMBL" id="BBC80234.1"/>
    </source>
</evidence>
<accession>A0A2Z5ZHK7</accession>
<evidence type="ECO:0000256" key="2">
    <source>
        <dbReference type="ARBA" id="ARBA00001997"/>
    </source>
</evidence>
<reference evidence="8 11" key="2">
    <citation type="submission" date="2018-02" db="EMBL/GenBank/DDBJ databases">
        <title>Acetobacter orientalis genome.</title>
        <authorList>
            <person name="Nakashima N."/>
            <person name="Tamura T."/>
        </authorList>
    </citation>
    <scope>NUCLEOTIDE SEQUENCE [LARGE SCALE GENOMIC DNA]</scope>
    <source>
        <strain evidence="8 11">FAN1</strain>
    </source>
</reference>
<dbReference type="InterPro" id="IPR014710">
    <property type="entry name" value="RmlC-like_jellyroll"/>
</dbReference>